<evidence type="ECO:0000256" key="1">
    <source>
        <dbReference type="SAM" id="Phobius"/>
    </source>
</evidence>
<gene>
    <name evidence="2" type="ORF">NCTC11951_01432</name>
</gene>
<organism evidence="2 3">
    <name type="scientific">Campylobacter jejuni subsp. doylei</name>
    <dbReference type="NCBI Taxonomy" id="32021"/>
    <lineage>
        <taxon>Bacteria</taxon>
        <taxon>Pseudomonadati</taxon>
        <taxon>Campylobacterota</taxon>
        <taxon>Epsilonproteobacteria</taxon>
        <taxon>Campylobacterales</taxon>
        <taxon>Campylobacteraceae</taxon>
        <taxon>Campylobacter</taxon>
    </lineage>
</organism>
<reference evidence="2 3" key="1">
    <citation type="submission" date="2018-12" db="EMBL/GenBank/DDBJ databases">
        <authorList>
            <consortium name="Pathogen Informatics"/>
        </authorList>
    </citation>
    <scope>NUCLEOTIDE SEQUENCE [LARGE SCALE GENOMIC DNA]</scope>
    <source>
        <strain evidence="2 3">NCTC11951</strain>
    </source>
</reference>
<name>A0A381D5H2_CAMJU</name>
<keyword evidence="1" id="KW-0472">Membrane</keyword>
<evidence type="ECO:0000313" key="3">
    <source>
        <dbReference type="Proteomes" id="UP000275504"/>
    </source>
</evidence>
<protein>
    <submittedName>
        <fullName evidence="2">C4-dicarboxylate anaerobic carrier, putative</fullName>
    </submittedName>
</protein>
<accession>A0A381D5H2</accession>
<keyword evidence="1" id="KW-0812">Transmembrane</keyword>
<feature type="transmembrane region" description="Helical" evidence="1">
    <location>
        <begin position="36"/>
        <end position="54"/>
    </location>
</feature>
<dbReference type="EMBL" id="LR134359">
    <property type="protein sequence ID" value="VEG62301.1"/>
    <property type="molecule type" value="Genomic_DNA"/>
</dbReference>
<evidence type="ECO:0000313" key="2">
    <source>
        <dbReference type="EMBL" id="VEG62301.1"/>
    </source>
</evidence>
<dbReference type="Proteomes" id="UP000275504">
    <property type="component" value="Chromosome"/>
</dbReference>
<sequence length="103" mass="12085">MIPFYFAWIDKRDKEKGVLNDEVEIPQIIDPKCPTFYILFPWLPVVFLFTAYFFTIKLDVVTANFVSISLVFLVEFARHRNARKLGEDMMVILKAMAEIFSQS</sequence>
<dbReference type="AlphaFoldDB" id="A0A381D5H2"/>
<feature type="transmembrane region" description="Helical" evidence="1">
    <location>
        <begin position="60"/>
        <end position="77"/>
    </location>
</feature>
<keyword evidence="1" id="KW-1133">Transmembrane helix</keyword>
<proteinExistence type="predicted"/>